<feature type="transmembrane region" description="Helical" evidence="9">
    <location>
        <begin position="12"/>
        <end position="38"/>
    </location>
</feature>
<evidence type="ECO:0000256" key="3">
    <source>
        <dbReference type="ARBA" id="ARBA00022692"/>
    </source>
</evidence>
<dbReference type="GO" id="GO:0046872">
    <property type="term" value="F:metal ion binding"/>
    <property type="evidence" value="ECO:0007669"/>
    <property type="project" value="UniProtKB-KW"/>
</dbReference>
<feature type="active site" evidence="6">
    <location>
        <position position="338"/>
    </location>
</feature>
<evidence type="ECO:0000256" key="8">
    <source>
        <dbReference type="PIRSR" id="PIRSR005091-3"/>
    </source>
</evidence>
<feature type="binding site" evidence="8">
    <location>
        <position position="520"/>
    </location>
    <ligand>
        <name>Mn(2+)</name>
        <dbReference type="ChEBI" id="CHEBI:29035"/>
    </ligand>
</feature>
<gene>
    <name evidence="11" type="ORF">CRX57_03970</name>
</gene>
<feature type="binding site" evidence="8">
    <location>
        <position position="338"/>
    </location>
    <ligand>
        <name>Mn(2+)</name>
        <dbReference type="ChEBI" id="CHEBI:29035"/>
    </ligand>
</feature>
<dbReference type="EMBL" id="PDKZ01000002">
    <property type="protein sequence ID" value="PHH39359.1"/>
    <property type="molecule type" value="Genomic_DNA"/>
</dbReference>
<dbReference type="Gene3D" id="3.40.720.10">
    <property type="entry name" value="Alkaline Phosphatase, subunit A"/>
    <property type="match status" value="1"/>
</dbReference>
<feature type="transmembrane region" description="Helical" evidence="9">
    <location>
        <begin position="182"/>
        <end position="199"/>
    </location>
</feature>
<comment type="caution">
    <text evidence="11">The sequence shown here is derived from an EMBL/GenBank/DDBJ whole genome shotgun (WGS) entry which is preliminary data.</text>
</comment>
<evidence type="ECO:0000313" key="11">
    <source>
        <dbReference type="EMBL" id="PHH39359.1"/>
    </source>
</evidence>
<dbReference type="InterPro" id="IPR017850">
    <property type="entry name" value="Alkaline_phosphatase_core_sf"/>
</dbReference>
<feature type="domain" description="Sulfatase N-terminal" evidence="10">
    <location>
        <begin position="290"/>
        <end position="578"/>
    </location>
</feature>
<proteinExistence type="predicted"/>
<dbReference type="InterPro" id="IPR012160">
    <property type="entry name" value="LtaS-like"/>
</dbReference>
<dbReference type="PIRSF" id="PIRSF005091">
    <property type="entry name" value="Mmb_sulf_HI1246"/>
    <property type="match status" value="1"/>
</dbReference>
<protein>
    <submittedName>
        <fullName evidence="11">Sulfatase</fullName>
    </submittedName>
</protein>
<dbReference type="GO" id="GO:0005886">
    <property type="term" value="C:plasma membrane"/>
    <property type="evidence" value="ECO:0007669"/>
    <property type="project" value="UniProtKB-SubCell"/>
</dbReference>
<evidence type="ECO:0000256" key="9">
    <source>
        <dbReference type="SAM" id="Phobius"/>
    </source>
</evidence>
<keyword evidence="4 9" id="KW-1133">Transmembrane helix</keyword>
<keyword evidence="3 9" id="KW-0812">Transmembrane</keyword>
<sequence>MGWLQSRRLRYGVGAAGLAFLLFAVLRLVFVLGFSGIAPSEFVDNPALRETLGIGLRFDLRLAVLLILPLALLAWVPRWNLTRLPWLRWVARIYWLLALGVIGLLYIIDFGHYAYLGVRINATVLRYLEDAQISQQMVWETYPVLWIALGWLAVLGVWFYGLLQLERLTLAREPEVIRRPSLAFGTGLGVVAVLLALLGRVDNLNLENPVPLRWSDAFFSGNAQIAAVGLNPVLFLYDTLKTGQAQFDEAQVREHYPLIARYLGVDRPDPQSLNFERQQGVQPYRLPGTPNVMFVMLESLGTSAVGAYGNPLNPTPNLDQLAAQSWFFKHFYVPVTGTAKTVWASITGVPDVTRRETATRHPLITRQHTLINAFTDYQKLYMIGGNAGWANINALIQQSIDGVRLYQESDWRSPLVDVWGISDLDLFKESDRILRDLPKDRPFFAYVQTSGNHRPFTIPKDNDGFEVSNLSLEQVQAAGSRSVEQYNAVRLLDFNIGKLMELAKAGGYYDNTIFVFFGDHNTRISQIPHMPPAFEQLGLESNHVPMLIHAPGMLAPKVIEEAVGLTDLLPTVAGMAGVPFSNGAMGRDVQQPAPEGERVVPLVLREGTFPLIGGVTKDFLLQMQHDGSSPTLHDLASKTPLDNVAGQNPEEFQRLVELTRGLHESARLMLYRNVR</sequence>
<comment type="subcellular location">
    <subcellularLocation>
        <location evidence="1">Cell membrane</location>
        <topology evidence="1">Multi-pass membrane protein</topology>
    </subcellularLocation>
</comment>
<organism evidence="11 12">
    <name type="scientific">Pseudomonas putida</name>
    <name type="common">Arthrobacter siderocapsulatus</name>
    <dbReference type="NCBI Taxonomy" id="303"/>
    <lineage>
        <taxon>Bacteria</taxon>
        <taxon>Pseudomonadati</taxon>
        <taxon>Pseudomonadota</taxon>
        <taxon>Gammaproteobacteria</taxon>
        <taxon>Pseudomonadales</taxon>
        <taxon>Pseudomonadaceae</taxon>
        <taxon>Pseudomonas</taxon>
    </lineage>
</organism>
<dbReference type="PANTHER" id="PTHR47371">
    <property type="entry name" value="LIPOTEICHOIC ACID SYNTHASE"/>
    <property type="match status" value="1"/>
</dbReference>
<feature type="transmembrane region" description="Helical" evidence="9">
    <location>
        <begin position="144"/>
        <end position="162"/>
    </location>
</feature>
<dbReference type="Proteomes" id="UP000222460">
    <property type="component" value="Unassembled WGS sequence"/>
</dbReference>
<evidence type="ECO:0000256" key="4">
    <source>
        <dbReference type="ARBA" id="ARBA00022989"/>
    </source>
</evidence>
<feature type="binding site" evidence="8">
    <location>
        <position position="298"/>
    </location>
    <ligand>
        <name>Mn(2+)</name>
        <dbReference type="ChEBI" id="CHEBI:29035"/>
    </ligand>
</feature>
<feature type="transmembrane region" description="Helical" evidence="9">
    <location>
        <begin position="58"/>
        <end position="77"/>
    </location>
</feature>
<evidence type="ECO:0000259" key="10">
    <source>
        <dbReference type="Pfam" id="PF00884"/>
    </source>
</evidence>
<dbReference type="CDD" id="cd16015">
    <property type="entry name" value="LTA_synthase"/>
    <property type="match status" value="1"/>
</dbReference>
<feature type="binding site" evidence="8">
    <location>
        <position position="519"/>
    </location>
    <ligand>
        <name>Mn(2+)</name>
        <dbReference type="ChEBI" id="CHEBI:29035"/>
    </ligand>
</feature>
<name>A0A2C5V464_PSEPU</name>
<dbReference type="PANTHER" id="PTHR47371:SF3">
    <property type="entry name" value="PHOSPHOGLYCEROL TRANSFERASE I"/>
    <property type="match status" value="1"/>
</dbReference>
<feature type="transmembrane region" description="Helical" evidence="9">
    <location>
        <begin position="89"/>
        <end position="108"/>
    </location>
</feature>
<dbReference type="InterPro" id="IPR000917">
    <property type="entry name" value="Sulfatase_N"/>
</dbReference>
<reference evidence="12" key="1">
    <citation type="submission" date="2017-10" db="EMBL/GenBank/DDBJ databases">
        <title>FDA dAtabase for Regulatory Grade micrObial Sequences (FDA-ARGOS): Supporting development and validation of Infectious Disease Dx tests.</title>
        <authorList>
            <person name="Goldberg B."/>
            <person name="Campos J."/>
            <person name="Tallon L."/>
            <person name="Sadzewicz L."/>
            <person name="Ott S."/>
            <person name="Zhao X."/>
            <person name="Nagaraj S."/>
            <person name="Vavikolanu K."/>
            <person name="Aluvathingal J."/>
            <person name="Nadendla S."/>
            <person name="Geyer C."/>
            <person name="Sichtig H."/>
        </authorList>
    </citation>
    <scope>NUCLEOTIDE SEQUENCE [LARGE SCALE GENOMIC DNA]</scope>
    <source>
        <strain evidence="12">FDAARGOS_376</strain>
    </source>
</reference>
<dbReference type="SUPFAM" id="SSF53649">
    <property type="entry name" value="Alkaline phosphatase-like"/>
    <property type="match status" value="1"/>
</dbReference>
<dbReference type="Pfam" id="PF00884">
    <property type="entry name" value="Sulfatase"/>
    <property type="match status" value="1"/>
</dbReference>
<evidence type="ECO:0000256" key="2">
    <source>
        <dbReference type="ARBA" id="ARBA00022475"/>
    </source>
</evidence>
<evidence type="ECO:0000256" key="7">
    <source>
        <dbReference type="PIRSR" id="PIRSR005091-2"/>
    </source>
</evidence>
<evidence type="ECO:0000256" key="5">
    <source>
        <dbReference type="ARBA" id="ARBA00023136"/>
    </source>
</evidence>
<evidence type="ECO:0000313" key="12">
    <source>
        <dbReference type="Proteomes" id="UP000222460"/>
    </source>
</evidence>
<evidence type="ECO:0000256" key="6">
    <source>
        <dbReference type="PIRSR" id="PIRSR005091-1"/>
    </source>
</evidence>
<accession>A0A2C5V464</accession>
<keyword evidence="2" id="KW-1003">Cell membrane</keyword>
<keyword evidence="7" id="KW-0479">Metal-binding</keyword>
<keyword evidence="7" id="KW-0464">Manganese</keyword>
<dbReference type="RefSeq" id="WP_098964314.1">
    <property type="nucleotide sequence ID" value="NZ_PDKZ01000002.1"/>
</dbReference>
<dbReference type="AlphaFoldDB" id="A0A2C5V464"/>
<evidence type="ECO:0000256" key="1">
    <source>
        <dbReference type="ARBA" id="ARBA00004651"/>
    </source>
</evidence>
<keyword evidence="5 9" id="KW-0472">Membrane</keyword>
<dbReference type="InterPro" id="IPR050448">
    <property type="entry name" value="OpgB/LTA_synthase_biosynth"/>
</dbReference>
<feature type="binding site" evidence="7">
    <location>
        <position position="453"/>
    </location>
    <ligand>
        <name>substrate</name>
    </ligand>
</feature>